<proteinExistence type="predicted"/>
<keyword evidence="3" id="KW-1185">Reference proteome</keyword>
<keyword evidence="1" id="KW-0812">Transmembrane</keyword>
<keyword evidence="1" id="KW-1133">Transmembrane helix</keyword>
<evidence type="ECO:0000313" key="2">
    <source>
        <dbReference type="EnsemblPlants" id="AET4Gv20224000.7"/>
    </source>
</evidence>
<reference evidence="2" key="3">
    <citation type="journal article" date="2017" name="Nature">
        <title>Genome sequence of the progenitor of the wheat D genome Aegilops tauschii.</title>
        <authorList>
            <person name="Luo M.C."/>
            <person name="Gu Y.Q."/>
            <person name="Puiu D."/>
            <person name="Wang H."/>
            <person name="Twardziok S.O."/>
            <person name="Deal K.R."/>
            <person name="Huo N."/>
            <person name="Zhu T."/>
            <person name="Wang L."/>
            <person name="Wang Y."/>
            <person name="McGuire P.E."/>
            <person name="Liu S."/>
            <person name="Long H."/>
            <person name="Ramasamy R.K."/>
            <person name="Rodriguez J.C."/>
            <person name="Van S.L."/>
            <person name="Yuan L."/>
            <person name="Wang Z."/>
            <person name="Xia Z."/>
            <person name="Xiao L."/>
            <person name="Anderson O.D."/>
            <person name="Ouyang S."/>
            <person name="Liang Y."/>
            <person name="Zimin A.V."/>
            <person name="Pertea G."/>
            <person name="Qi P."/>
            <person name="Bennetzen J.L."/>
            <person name="Dai X."/>
            <person name="Dawson M.W."/>
            <person name="Muller H.G."/>
            <person name="Kugler K."/>
            <person name="Rivarola-Duarte L."/>
            <person name="Spannagl M."/>
            <person name="Mayer K.F.X."/>
            <person name="Lu F.H."/>
            <person name="Bevan M.W."/>
            <person name="Leroy P."/>
            <person name="Li P."/>
            <person name="You F.M."/>
            <person name="Sun Q."/>
            <person name="Liu Z."/>
            <person name="Lyons E."/>
            <person name="Wicker T."/>
            <person name="Salzberg S.L."/>
            <person name="Devos K.M."/>
            <person name="Dvorak J."/>
        </authorList>
    </citation>
    <scope>NUCLEOTIDE SEQUENCE [LARGE SCALE GENOMIC DNA]</scope>
    <source>
        <strain evidence="2">cv. AL8/78</strain>
    </source>
</reference>
<reference evidence="3" key="1">
    <citation type="journal article" date="2014" name="Science">
        <title>Ancient hybridizations among the ancestral genomes of bread wheat.</title>
        <authorList>
            <consortium name="International Wheat Genome Sequencing Consortium,"/>
            <person name="Marcussen T."/>
            <person name="Sandve S.R."/>
            <person name="Heier L."/>
            <person name="Spannagl M."/>
            <person name="Pfeifer M."/>
            <person name="Jakobsen K.S."/>
            <person name="Wulff B.B."/>
            <person name="Steuernagel B."/>
            <person name="Mayer K.F."/>
            <person name="Olsen O.A."/>
        </authorList>
    </citation>
    <scope>NUCLEOTIDE SEQUENCE [LARGE SCALE GENOMIC DNA]</scope>
    <source>
        <strain evidence="3">cv. AL8/78</strain>
    </source>
</reference>
<name>A0A453HL42_AEGTS</name>
<protein>
    <submittedName>
        <fullName evidence="2">Uncharacterized protein</fullName>
    </submittedName>
</protein>
<reference evidence="2" key="4">
    <citation type="submission" date="2019-03" db="UniProtKB">
        <authorList>
            <consortium name="EnsemblPlants"/>
        </authorList>
    </citation>
    <scope>IDENTIFICATION</scope>
</reference>
<dbReference type="EnsemblPlants" id="AET4Gv20224000.7">
    <property type="protein sequence ID" value="AET4Gv20224000.7"/>
    <property type="gene ID" value="AET4Gv20224000"/>
</dbReference>
<dbReference type="Gramene" id="AET4Gv20224000.7">
    <property type="protein sequence ID" value="AET4Gv20224000.7"/>
    <property type="gene ID" value="AET4Gv20224000"/>
</dbReference>
<feature type="transmembrane region" description="Helical" evidence="1">
    <location>
        <begin position="60"/>
        <end position="77"/>
    </location>
</feature>
<accession>A0A453HL42</accession>
<dbReference type="AlphaFoldDB" id="A0A453HL42"/>
<reference evidence="2" key="5">
    <citation type="journal article" date="2021" name="G3 (Bethesda)">
        <title>Aegilops tauschii genome assembly Aet v5.0 features greater sequence contiguity and improved annotation.</title>
        <authorList>
            <person name="Wang L."/>
            <person name="Zhu T."/>
            <person name="Rodriguez J.C."/>
            <person name="Deal K.R."/>
            <person name="Dubcovsky J."/>
            <person name="McGuire P.E."/>
            <person name="Lux T."/>
            <person name="Spannagl M."/>
            <person name="Mayer K.F.X."/>
            <person name="Baldrich P."/>
            <person name="Meyers B.C."/>
            <person name="Huo N."/>
            <person name="Gu Y.Q."/>
            <person name="Zhou H."/>
            <person name="Devos K.M."/>
            <person name="Bennetzen J.L."/>
            <person name="Unver T."/>
            <person name="Budak H."/>
            <person name="Gulick P.J."/>
            <person name="Galiba G."/>
            <person name="Kalapos B."/>
            <person name="Nelson D.R."/>
            <person name="Li P."/>
            <person name="You F.M."/>
            <person name="Luo M.C."/>
            <person name="Dvorak J."/>
        </authorList>
    </citation>
    <scope>NUCLEOTIDE SEQUENCE [LARGE SCALE GENOMIC DNA]</scope>
    <source>
        <strain evidence="2">cv. AL8/78</strain>
    </source>
</reference>
<dbReference type="Proteomes" id="UP000015105">
    <property type="component" value="Chromosome 4D"/>
</dbReference>
<evidence type="ECO:0000313" key="3">
    <source>
        <dbReference type="Proteomes" id="UP000015105"/>
    </source>
</evidence>
<reference evidence="3" key="2">
    <citation type="journal article" date="2017" name="Nat. Plants">
        <title>The Aegilops tauschii genome reveals multiple impacts of transposons.</title>
        <authorList>
            <person name="Zhao G."/>
            <person name="Zou C."/>
            <person name="Li K."/>
            <person name="Wang K."/>
            <person name="Li T."/>
            <person name="Gao L."/>
            <person name="Zhang X."/>
            <person name="Wang H."/>
            <person name="Yang Z."/>
            <person name="Liu X."/>
            <person name="Jiang W."/>
            <person name="Mao L."/>
            <person name="Kong X."/>
            <person name="Jiao Y."/>
            <person name="Jia J."/>
        </authorList>
    </citation>
    <scope>NUCLEOTIDE SEQUENCE [LARGE SCALE GENOMIC DNA]</scope>
    <source>
        <strain evidence="3">cv. AL8/78</strain>
    </source>
</reference>
<keyword evidence="1" id="KW-0472">Membrane</keyword>
<evidence type="ECO:0000256" key="1">
    <source>
        <dbReference type="SAM" id="Phobius"/>
    </source>
</evidence>
<organism evidence="2 3">
    <name type="scientific">Aegilops tauschii subsp. strangulata</name>
    <name type="common">Goatgrass</name>
    <dbReference type="NCBI Taxonomy" id="200361"/>
    <lineage>
        <taxon>Eukaryota</taxon>
        <taxon>Viridiplantae</taxon>
        <taxon>Streptophyta</taxon>
        <taxon>Embryophyta</taxon>
        <taxon>Tracheophyta</taxon>
        <taxon>Spermatophyta</taxon>
        <taxon>Magnoliopsida</taxon>
        <taxon>Liliopsida</taxon>
        <taxon>Poales</taxon>
        <taxon>Poaceae</taxon>
        <taxon>BOP clade</taxon>
        <taxon>Pooideae</taxon>
        <taxon>Triticodae</taxon>
        <taxon>Triticeae</taxon>
        <taxon>Triticinae</taxon>
        <taxon>Aegilops</taxon>
    </lineage>
</organism>
<sequence>MMFNNCFLHLEFLSSSTTKLCRCHSKMGRNVVYMFFTSSIVFFKTENWHKFLRIKHWKKISASWCVILSCISIFLPLPCST</sequence>